<dbReference type="STRING" id="1855912.LuPra_04969"/>
<dbReference type="Pfam" id="PF03023">
    <property type="entry name" value="MurJ"/>
    <property type="match status" value="1"/>
</dbReference>
<dbReference type="PANTHER" id="PTHR47019:SF1">
    <property type="entry name" value="LIPID II FLIPPASE MURJ"/>
    <property type="match status" value="1"/>
</dbReference>
<dbReference type="PANTHER" id="PTHR47019">
    <property type="entry name" value="LIPID II FLIPPASE MURJ"/>
    <property type="match status" value="1"/>
</dbReference>
<keyword evidence="3 10" id="KW-0812">Transmembrane</keyword>
<dbReference type="GO" id="GO:0034204">
    <property type="term" value="P:lipid translocation"/>
    <property type="evidence" value="ECO:0007669"/>
    <property type="project" value="TreeGrafter"/>
</dbReference>
<evidence type="ECO:0000256" key="2">
    <source>
        <dbReference type="ARBA" id="ARBA00022475"/>
    </source>
</evidence>
<dbReference type="InterPro" id="IPR004268">
    <property type="entry name" value="MurJ"/>
</dbReference>
<dbReference type="GO" id="GO:0008360">
    <property type="term" value="P:regulation of cell shape"/>
    <property type="evidence" value="ECO:0007669"/>
    <property type="project" value="UniProtKB-KW"/>
</dbReference>
<evidence type="ECO:0000256" key="7">
    <source>
        <dbReference type="ARBA" id="ARBA00023136"/>
    </source>
</evidence>
<feature type="transmembrane region" description="Helical" evidence="10">
    <location>
        <begin position="336"/>
        <end position="361"/>
    </location>
</feature>
<evidence type="ECO:0000256" key="1">
    <source>
        <dbReference type="ARBA" id="ARBA00004651"/>
    </source>
</evidence>
<protein>
    <submittedName>
        <fullName evidence="11">Putative peptidoglycan biosynthesis protein MurJ</fullName>
    </submittedName>
</protein>
<name>A0A143PTK1_LUTPR</name>
<feature type="transmembrane region" description="Helical" evidence="10">
    <location>
        <begin position="126"/>
        <end position="146"/>
    </location>
</feature>
<feature type="transmembrane region" description="Helical" evidence="10">
    <location>
        <begin position="81"/>
        <end position="106"/>
    </location>
</feature>
<dbReference type="AlphaFoldDB" id="A0A143PTK1"/>
<dbReference type="GO" id="GO:0015648">
    <property type="term" value="F:lipid-linked peptidoglycan transporter activity"/>
    <property type="evidence" value="ECO:0007669"/>
    <property type="project" value="TreeGrafter"/>
</dbReference>
<keyword evidence="5" id="KW-0573">Peptidoglycan synthesis</keyword>
<proteinExistence type="inferred from homology"/>
<evidence type="ECO:0000256" key="3">
    <source>
        <dbReference type="ARBA" id="ARBA00022692"/>
    </source>
</evidence>
<evidence type="ECO:0000313" key="11">
    <source>
        <dbReference type="EMBL" id="AMY11711.1"/>
    </source>
</evidence>
<reference evidence="11 12" key="1">
    <citation type="journal article" date="2016" name="Genome Announc.">
        <title>First Complete Genome Sequence of a Subdivision 6 Acidobacterium Strain.</title>
        <authorList>
            <person name="Huang S."/>
            <person name="Vieira S."/>
            <person name="Bunk B."/>
            <person name="Riedel T."/>
            <person name="Sproer C."/>
            <person name="Overmann J."/>
        </authorList>
    </citation>
    <scope>NUCLEOTIDE SEQUENCE [LARGE SCALE GENOMIC DNA]</scope>
    <source>
        <strain evidence="12">DSM 100886 HEG_-6_39</strain>
    </source>
</reference>
<evidence type="ECO:0000256" key="6">
    <source>
        <dbReference type="ARBA" id="ARBA00022989"/>
    </source>
</evidence>
<evidence type="ECO:0000256" key="5">
    <source>
        <dbReference type="ARBA" id="ARBA00022984"/>
    </source>
</evidence>
<dbReference type="Proteomes" id="UP000076079">
    <property type="component" value="Chromosome"/>
</dbReference>
<feature type="transmembrane region" description="Helical" evidence="10">
    <location>
        <begin position="49"/>
        <end position="69"/>
    </location>
</feature>
<feature type="transmembrane region" description="Helical" evidence="10">
    <location>
        <begin position="373"/>
        <end position="391"/>
    </location>
</feature>
<evidence type="ECO:0000256" key="9">
    <source>
        <dbReference type="ARBA" id="ARBA00061532"/>
    </source>
</evidence>
<keyword evidence="7 10" id="KW-0472">Membrane</keyword>
<comment type="function">
    <text evidence="8">Involved in peptidoglycan biosynthesis. Transports lipid-linked peptidoglycan precursors from the inner to the outer leaflet of the cytoplasmic membrane.</text>
</comment>
<accession>A0A143PTK1</accession>
<keyword evidence="4" id="KW-0133">Cell shape</keyword>
<gene>
    <name evidence="11" type="primary">murJ_1</name>
    <name evidence="11" type="ORF">LuPra_04969</name>
</gene>
<dbReference type="EMBL" id="CP015136">
    <property type="protein sequence ID" value="AMY11711.1"/>
    <property type="molecule type" value="Genomic_DNA"/>
</dbReference>
<organism evidence="11 12">
    <name type="scientific">Luteitalea pratensis</name>
    <dbReference type="NCBI Taxonomy" id="1855912"/>
    <lineage>
        <taxon>Bacteria</taxon>
        <taxon>Pseudomonadati</taxon>
        <taxon>Acidobacteriota</taxon>
        <taxon>Vicinamibacteria</taxon>
        <taxon>Vicinamibacterales</taxon>
        <taxon>Vicinamibacteraceae</taxon>
        <taxon>Luteitalea</taxon>
    </lineage>
</organism>
<evidence type="ECO:0000313" key="12">
    <source>
        <dbReference type="Proteomes" id="UP000076079"/>
    </source>
</evidence>
<dbReference type="GO" id="GO:0009252">
    <property type="term" value="P:peptidoglycan biosynthetic process"/>
    <property type="evidence" value="ECO:0007669"/>
    <property type="project" value="UniProtKB-KW"/>
</dbReference>
<feature type="transmembrane region" description="Helical" evidence="10">
    <location>
        <begin position="158"/>
        <end position="175"/>
    </location>
</feature>
<evidence type="ECO:0000256" key="4">
    <source>
        <dbReference type="ARBA" id="ARBA00022960"/>
    </source>
</evidence>
<dbReference type="GO" id="GO:0005886">
    <property type="term" value="C:plasma membrane"/>
    <property type="evidence" value="ECO:0007669"/>
    <property type="project" value="UniProtKB-SubCell"/>
</dbReference>
<feature type="transmembrane region" description="Helical" evidence="10">
    <location>
        <begin position="397"/>
        <end position="416"/>
    </location>
</feature>
<feature type="transmembrane region" description="Helical" evidence="10">
    <location>
        <begin position="181"/>
        <end position="201"/>
    </location>
</feature>
<sequence length="432" mass="44965">MAGGPMRQPAVLAALATCNLAVTFGFQWLPVMALGVGASTDAFFVSNLVPQLVLAVIGANLTSVLTPQLSTHEGVRFSTTAWTFAYGLAAAAVLVNGLLWVAAPLWVSWVAPGFDASTLALTLDLVRIQLVGSACSMLLMATWAAAYARHQFVRVETTGILAGLVGLLVAWVLMPSHGVHAIAWSLVLRAVLQVVFLVPALGPVQRLDWQAAGGPAALQRLTPLMAGALYYRADPIVERVLASFAPPGQLSILNLGQQAYGAATQIVTRALINPMMPGLARSAAARAWAEFAATVRRRLVLVLALAVGGWLLLAAAGRPVMAAVFARWLDPGEIALLHAVLIALAGVGAGGVAGQVLTVGFYAYGNTVTPTRVGVIGFTLGILLKAAGFWWGGIVGLAVATSISYVGNACAHLLLLRRDVAAQARRVEVPGP</sequence>
<keyword evidence="2" id="KW-1003">Cell membrane</keyword>
<dbReference type="KEGG" id="abac:LuPra_04969"/>
<evidence type="ECO:0000256" key="10">
    <source>
        <dbReference type="SAM" id="Phobius"/>
    </source>
</evidence>
<keyword evidence="12" id="KW-1185">Reference proteome</keyword>
<comment type="similarity">
    <text evidence="9">Belongs to the MurJ/MviN family.</text>
</comment>
<dbReference type="InterPro" id="IPR051050">
    <property type="entry name" value="Lipid_II_flippase_MurJ/MviN"/>
</dbReference>
<feature type="transmembrane region" description="Helical" evidence="10">
    <location>
        <begin position="299"/>
        <end position="316"/>
    </location>
</feature>
<evidence type="ECO:0000256" key="8">
    <source>
        <dbReference type="ARBA" id="ARBA00060041"/>
    </source>
</evidence>
<comment type="subcellular location">
    <subcellularLocation>
        <location evidence="1">Cell membrane</location>
        <topology evidence="1">Multi-pass membrane protein</topology>
    </subcellularLocation>
</comment>
<reference evidence="12" key="2">
    <citation type="submission" date="2016-04" db="EMBL/GenBank/DDBJ databases">
        <title>First Complete Genome Sequence of a Subdivision 6 Acidobacterium.</title>
        <authorList>
            <person name="Huang S."/>
            <person name="Vieira S."/>
            <person name="Bunk B."/>
            <person name="Riedel T."/>
            <person name="Sproeer C."/>
            <person name="Overmann J."/>
        </authorList>
    </citation>
    <scope>NUCLEOTIDE SEQUENCE [LARGE SCALE GENOMIC DNA]</scope>
    <source>
        <strain evidence="12">DSM 100886 HEG_-6_39</strain>
    </source>
</reference>
<keyword evidence="6 10" id="KW-1133">Transmembrane helix</keyword>